<sequence length="163" mass="18393">MGIWTGMLNNKVGNFKFIYVDVIIEKEAEAPKIRPNRRSRQPRPNTLQELLESLNLQEYASSLLLNGYQTVEDLKDLKEKDLIELNVWNPEHRHLLLVAAESVQDAENENETENEDSTECKSSSGSLKLDQNDCPRDSGCYVTPEGSENCKEEGESQPGSPDP</sequence>
<reference evidence="3" key="1">
    <citation type="submission" date="2021-01" db="EMBL/GenBank/DDBJ databases">
        <authorList>
            <person name="Zahm M."/>
            <person name="Roques C."/>
            <person name="Cabau C."/>
            <person name="Klopp C."/>
            <person name="Donnadieu C."/>
            <person name="Jouanno E."/>
            <person name="Lampietro C."/>
            <person name="Louis A."/>
            <person name="Herpin A."/>
            <person name="Echchiki A."/>
            <person name="Berthelot C."/>
            <person name="Parey E."/>
            <person name="Roest-Crollius H."/>
            <person name="Braasch I."/>
            <person name="Postlethwait J."/>
            <person name="Bobe J."/>
            <person name="Montfort J."/>
            <person name="Bouchez O."/>
            <person name="Begum T."/>
            <person name="Mejri S."/>
            <person name="Adams A."/>
            <person name="Chen W.-J."/>
            <person name="Guiguen Y."/>
        </authorList>
    </citation>
    <scope>NUCLEOTIDE SEQUENCE</scope>
    <source>
        <tissue evidence="3">Blood</tissue>
    </source>
</reference>
<comment type="caution">
    <text evidence="3">The sequence shown here is derived from an EMBL/GenBank/DDBJ whole genome shotgun (WGS) entry which is preliminary data.</text>
</comment>
<dbReference type="CDD" id="cd09561">
    <property type="entry name" value="SAM_SAMSN1"/>
    <property type="match status" value="1"/>
</dbReference>
<organism evidence="3 4">
    <name type="scientific">Albula goreensis</name>
    <dbReference type="NCBI Taxonomy" id="1534307"/>
    <lineage>
        <taxon>Eukaryota</taxon>
        <taxon>Metazoa</taxon>
        <taxon>Chordata</taxon>
        <taxon>Craniata</taxon>
        <taxon>Vertebrata</taxon>
        <taxon>Euteleostomi</taxon>
        <taxon>Actinopterygii</taxon>
        <taxon>Neopterygii</taxon>
        <taxon>Teleostei</taxon>
        <taxon>Albuliformes</taxon>
        <taxon>Albulidae</taxon>
        <taxon>Albula</taxon>
    </lineage>
</organism>
<dbReference type="Proteomes" id="UP000829720">
    <property type="component" value="Unassembled WGS sequence"/>
</dbReference>
<evidence type="ECO:0000256" key="1">
    <source>
        <dbReference type="SAM" id="MobiDB-lite"/>
    </source>
</evidence>
<dbReference type="InterPro" id="IPR051725">
    <property type="entry name" value="SAM-SH3_domain_protein"/>
</dbReference>
<protein>
    <recommendedName>
        <fullName evidence="2">SAM domain-containing protein</fullName>
    </recommendedName>
</protein>
<feature type="region of interest" description="Disordered" evidence="1">
    <location>
        <begin position="103"/>
        <end position="163"/>
    </location>
</feature>
<keyword evidence="4" id="KW-1185">Reference proteome</keyword>
<dbReference type="Gene3D" id="1.10.150.50">
    <property type="entry name" value="Transcription Factor, Ets-1"/>
    <property type="match status" value="1"/>
</dbReference>
<dbReference type="SUPFAM" id="SSF47769">
    <property type="entry name" value="SAM/Pointed domain"/>
    <property type="match status" value="1"/>
</dbReference>
<name>A0A8T3DD23_9TELE</name>
<feature type="compositionally biased region" description="Acidic residues" evidence="1">
    <location>
        <begin position="104"/>
        <end position="117"/>
    </location>
</feature>
<dbReference type="InterPro" id="IPR001660">
    <property type="entry name" value="SAM"/>
</dbReference>
<proteinExistence type="predicted"/>
<accession>A0A8T3DD23</accession>
<evidence type="ECO:0000313" key="3">
    <source>
        <dbReference type="EMBL" id="KAI1893417.1"/>
    </source>
</evidence>
<dbReference type="InterPro" id="IPR013761">
    <property type="entry name" value="SAM/pointed_sf"/>
</dbReference>
<dbReference type="PANTHER" id="PTHR12301:SF4">
    <property type="entry name" value="SAM DOMAIN-CONTAINING PROTEIN SAMSN-1"/>
    <property type="match status" value="1"/>
</dbReference>
<dbReference type="PANTHER" id="PTHR12301">
    <property type="entry name" value="SAM-DOMAIN, SH3 AND NUCLEAR LOCALIZATION SIGNALS PROTEIN RELATED"/>
    <property type="match status" value="1"/>
</dbReference>
<dbReference type="Gene3D" id="2.30.30.40">
    <property type="entry name" value="SH3 Domains"/>
    <property type="match status" value="1"/>
</dbReference>
<dbReference type="Pfam" id="PF00536">
    <property type="entry name" value="SAM_1"/>
    <property type="match status" value="1"/>
</dbReference>
<dbReference type="EMBL" id="JAERUA010000011">
    <property type="protein sequence ID" value="KAI1893417.1"/>
    <property type="molecule type" value="Genomic_DNA"/>
</dbReference>
<dbReference type="PROSITE" id="PS50105">
    <property type="entry name" value="SAM_DOMAIN"/>
    <property type="match status" value="1"/>
</dbReference>
<evidence type="ECO:0000259" key="2">
    <source>
        <dbReference type="PROSITE" id="PS50105"/>
    </source>
</evidence>
<evidence type="ECO:0000313" key="4">
    <source>
        <dbReference type="Proteomes" id="UP000829720"/>
    </source>
</evidence>
<dbReference type="InterPro" id="IPR037623">
    <property type="entry name" value="SAMSN1_SAM"/>
</dbReference>
<feature type="domain" description="SAM" evidence="2">
    <location>
        <begin position="42"/>
        <end position="106"/>
    </location>
</feature>
<dbReference type="AlphaFoldDB" id="A0A8T3DD23"/>
<gene>
    <name evidence="3" type="ORF">AGOR_G00123510</name>
</gene>
<dbReference type="SMART" id="SM00454">
    <property type="entry name" value="SAM"/>
    <property type="match status" value="1"/>
</dbReference>
<dbReference type="OrthoDB" id="10047268at2759"/>